<sequence>MPLTYTILPEIGLVYVRYWGVLNVQETTETFARFSRDPLFRPDLKHLIDMKDVVEYERSFLDLMKLQANVADTILKAPTPVHLVYYAPTRMSLSLARTILKSWDGLGSVIGRIAQDEEQALVMLGLGHQRFADLPMNRV</sequence>
<organism evidence="1 2">
    <name type="scientific">Pseudooceanicola atlanticus</name>
    <dbReference type="NCBI Taxonomy" id="1461694"/>
    <lineage>
        <taxon>Bacteria</taxon>
        <taxon>Pseudomonadati</taxon>
        <taxon>Pseudomonadota</taxon>
        <taxon>Alphaproteobacteria</taxon>
        <taxon>Rhodobacterales</taxon>
        <taxon>Paracoccaceae</taxon>
        <taxon>Pseudooceanicola</taxon>
    </lineage>
</organism>
<gene>
    <name evidence="1" type="ORF">ATO9_11530</name>
</gene>
<proteinExistence type="predicted"/>
<dbReference type="STRING" id="1461694.ATO9_11530"/>
<evidence type="ECO:0000313" key="1">
    <source>
        <dbReference type="EMBL" id="KGM48274.1"/>
    </source>
</evidence>
<dbReference type="AlphaFoldDB" id="A0A0A0ECY6"/>
<dbReference type="Proteomes" id="UP000030004">
    <property type="component" value="Unassembled WGS sequence"/>
</dbReference>
<dbReference type="EMBL" id="AQQX01000004">
    <property type="protein sequence ID" value="KGM48274.1"/>
    <property type="molecule type" value="Genomic_DNA"/>
</dbReference>
<dbReference type="OrthoDB" id="7877306at2"/>
<dbReference type="RefSeq" id="WP_043748872.1">
    <property type="nucleotide sequence ID" value="NZ_AQQX01000004.1"/>
</dbReference>
<evidence type="ECO:0000313" key="2">
    <source>
        <dbReference type="Proteomes" id="UP000030004"/>
    </source>
</evidence>
<comment type="caution">
    <text evidence="1">The sequence shown here is derived from an EMBL/GenBank/DDBJ whole genome shotgun (WGS) entry which is preliminary data.</text>
</comment>
<reference evidence="1 2" key="1">
    <citation type="journal article" date="2015" name="Antonie Van Leeuwenhoek">
        <title>Pseudooceanicola atlanticus gen. nov. sp. nov., isolated from surface seawater of the Atlantic Ocean and reclassification of Oceanicola batsensis, Oceanicola marinus, Oceanicola nitratireducens, Oceanicola nanhaiensis, Oceanicola antarcticus and Oceanicola flagellatus, as Pseudooceanicola batsensis comb. nov., Pseudooceanicola marinus comb. nov., Pseudooceanicola nitratireducens comb. nov., Pseudooceanicola nanhaiensis comb. nov., Pseudooceanicola antarcticus comb. nov., and Pseudooceanicola flagellatus comb. nov.</title>
        <authorList>
            <person name="Lai Q."/>
            <person name="Li G."/>
            <person name="Liu X."/>
            <person name="Du Y."/>
            <person name="Sun F."/>
            <person name="Shao Z."/>
        </authorList>
    </citation>
    <scope>NUCLEOTIDE SEQUENCE [LARGE SCALE GENOMIC DNA]</scope>
    <source>
        <strain evidence="1 2">22II-s11g</strain>
    </source>
</reference>
<dbReference type="eggNOG" id="ENOG5032S01">
    <property type="taxonomic scope" value="Bacteria"/>
</dbReference>
<protein>
    <submittedName>
        <fullName evidence="1">Uncharacterized protein</fullName>
    </submittedName>
</protein>
<keyword evidence="2" id="KW-1185">Reference proteome</keyword>
<accession>A0A0A0ECY6</accession>
<name>A0A0A0ECY6_9RHOB</name>